<feature type="region of interest" description="Disordered" evidence="1">
    <location>
        <begin position="123"/>
        <end position="145"/>
    </location>
</feature>
<feature type="chain" id="PRO_5032872259" evidence="2">
    <location>
        <begin position="31"/>
        <end position="145"/>
    </location>
</feature>
<dbReference type="Proteomes" id="UP000652761">
    <property type="component" value="Unassembled WGS sequence"/>
</dbReference>
<dbReference type="EMBL" id="NMUH01007767">
    <property type="protein sequence ID" value="MQM17794.1"/>
    <property type="molecule type" value="Genomic_DNA"/>
</dbReference>
<keyword evidence="2" id="KW-0732">Signal</keyword>
<evidence type="ECO:0000313" key="3">
    <source>
        <dbReference type="EMBL" id="MQM17794.1"/>
    </source>
</evidence>
<evidence type="ECO:0000313" key="4">
    <source>
        <dbReference type="Proteomes" id="UP000652761"/>
    </source>
</evidence>
<dbReference type="OrthoDB" id="10524340at2759"/>
<accession>A0A843XE84</accession>
<evidence type="ECO:0000256" key="2">
    <source>
        <dbReference type="SAM" id="SignalP"/>
    </source>
</evidence>
<feature type="signal peptide" evidence="2">
    <location>
        <begin position="1"/>
        <end position="30"/>
    </location>
</feature>
<proteinExistence type="predicted"/>
<reference evidence="3" key="1">
    <citation type="submission" date="2017-07" db="EMBL/GenBank/DDBJ databases">
        <title>Taro Niue Genome Assembly and Annotation.</title>
        <authorList>
            <person name="Atibalentja N."/>
            <person name="Keating K."/>
            <person name="Fields C.J."/>
        </authorList>
    </citation>
    <scope>NUCLEOTIDE SEQUENCE</scope>
    <source>
        <strain evidence="3">Niue_2</strain>
        <tissue evidence="3">Leaf</tissue>
    </source>
</reference>
<organism evidence="3 4">
    <name type="scientific">Colocasia esculenta</name>
    <name type="common">Wild taro</name>
    <name type="synonym">Arum esculentum</name>
    <dbReference type="NCBI Taxonomy" id="4460"/>
    <lineage>
        <taxon>Eukaryota</taxon>
        <taxon>Viridiplantae</taxon>
        <taxon>Streptophyta</taxon>
        <taxon>Embryophyta</taxon>
        <taxon>Tracheophyta</taxon>
        <taxon>Spermatophyta</taxon>
        <taxon>Magnoliopsida</taxon>
        <taxon>Liliopsida</taxon>
        <taxon>Araceae</taxon>
        <taxon>Aroideae</taxon>
        <taxon>Colocasieae</taxon>
        <taxon>Colocasia</taxon>
    </lineage>
</organism>
<dbReference type="AlphaFoldDB" id="A0A843XE84"/>
<name>A0A843XE84_COLES</name>
<gene>
    <name evidence="3" type="ORF">Taro_050770</name>
</gene>
<keyword evidence="4" id="KW-1185">Reference proteome</keyword>
<sequence>MRGNKPLALQALMLAVVLLMVSNMLAGVSSARDPFVGLPLGGRRPVPRMESEQLDCCNKCDCNGDGTVCTCQDRLSRGCSVGCQDCHRDRGRGYYCRDTLDGCPESCDYDYDYDEPWRVGGRRRAAPAHEAPGHGQDAMHDQLAR</sequence>
<evidence type="ECO:0000256" key="1">
    <source>
        <dbReference type="SAM" id="MobiDB-lite"/>
    </source>
</evidence>
<comment type="caution">
    <text evidence="3">The sequence shown here is derived from an EMBL/GenBank/DDBJ whole genome shotgun (WGS) entry which is preliminary data.</text>
</comment>
<protein>
    <submittedName>
        <fullName evidence="3">Uncharacterized protein</fullName>
    </submittedName>
</protein>